<dbReference type="AlphaFoldDB" id="A0A7R8V5T2"/>
<dbReference type="InterPro" id="IPR011022">
    <property type="entry name" value="Arrestin_C-like"/>
</dbReference>
<dbReference type="SUPFAM" id="SSF81296">
    <property type="entry name" value="E set domains"/>
    <property type="match status" value="2"/>
</dbReference>
<dbReference type="InParanoid" id="A0A7R8V5T2"/>
<evidence type="ECO:0000313" key="4">
    <source>
        <dbReference type="EMBL" id="CAD7093278.1"/>
    </source>
</evidence>
<dbReference type="GO" id="GO:0015031">
    <property type="term" value="P:protein transport"/>
    <property type="evidence" value="ECO:0007669"/>
    <property type="project" value="TreeGrafter"/>
</dbReference>
<dbReference type="Gene3D" id="2.60.40.640">
    <property type="match status" value="2"/>
</dbReference>
<dbReference type="SMART" id="SM01017">
    <property type="entry name" value="Arrestin_C"/>
    <property type="match status" value="1"/>
</dbReference>
<reference evidence="4 5" key="1">
    <citation type="submission" date="2020-11" db="EMBL/GenBank/DDBJ databases">
        <authorList>
            <person name="Wallbank WR R."/>
            <person name="Pardo Diaz C."/>
            <person name="Kozak K."/>
            <person name="Martin S."/>
            <person name="Jiggins C."/>
            <person name="Moest M."/>
            <person name="Warren A I."/>
            <person name="Generalovic N T."/>
            <person name="Byers J.R.P. K."/>
            <person name="Montejo-Kovacevich G."/>
            <person name="Yen C E."/>
        </authorList>
    </citation>
    <scope>NUCLEOTIDE SEQUENCE [LARGE SCALE GENOMIC DNA]</scope>
</reference>
<evidence type="ECO:0000256" key="1">
    <source>
        <dbReference type="ARBA" id="ARBA00005298"/>
    </source>
</evidence>
<dbReference type="InterPro" id="IPR050357">
    <property type="entry name" value="Arrestin_domain-protein"/>
</dbReference>
<dbReference type="GO" id="GO:0005737">
    <property type="term" value="C:cytoplasm"/>
    <property type="evidence" value="ECO:0007669"/>
    <property type="project" value="TreeGrafter"/>
</dbReference>
<accession>A0A7R8V5T2</accession>
<dbReference type="InterPro" id="IPR011021">
    <property type="entry name" value="Arrestin-like_N"/>
</dbReference>
<dbReference type="Pfam" id="PF02752">
    <property type="entry name" value="Arrestin_C"/>
    <property type="match status" value="1"/>
</dbReference>
<dbReference type="InterPro" id="IPR014752">
    <property type="entry name" value="Arrestin-like_C"/>
</dbReference>
<sequence length="364" mass="40522">MPTLCFITFNESPAGVYYGGQVLSGKVSLTTERIKAIRGIYITVRGYADVHWTENANRNSLHDRSEGYHAHDNYFDSRVDVLRSSDGNSFDLAPGKYEYNYQITLPPDLPSSFNGQYGMIRPLDLNLLAINLLPVERQDRKEFSRICCCGNGGEVSIKGSIPCGGFVPGQSIPVSIFIKNLSRVTSYETNACLVQTVDYRSYTPYQHSTSEARLVTINLFGPLEKRGETDHNCNLCIPAIPPSSLNSCNIIEVSYCVEIQFKTRGLHTNLTVKLPVTIGTIPYFTGYNQREESGTSFSQAAVASGDPPAYEEAIKLGPNYVTNREEDKYIQNVNFLPRYPVYSFQSSNGVQPNDRIDVVTSQPN</sequence>
<organism evidence="4 5">
    <name type="scientific">Hermetia illucens</name>
    <name type="common">Black soldier fly</name>
    <dbReference type="NCBI Taxonomy" id="343691"/>
    <lineage>
        <taxon>Eukaryota</taxon>
        <taxon>Metazoa</taxon>
        <taxon>Ecdysozoa</taxon>
        <taxon>Arthropoda</taxon>
        <taxon>Hexapoda</taxon>
        <taxon>Insecta</taxon>
        <taxon>Pterygota</taxon>
        <taxon>Neoptera</taxon>
        <taxon>Endopterygota</taxon>
        <taxon>Diptera</taxon>
        <taxon>Brachycera</taxon>
        <taxon>Stratiomyomorpha</taxon>
        <taxon>Stratiomyidae</taxon>
        <taxon>Hermetiinae</taxon>
        <taxon>Hermetia</taxon>
    </lineage>
</organism>
<comment type="similarity">
    <text evidence="1">Belongs to the arrestin family.</text>
</comment>
<dbReference type="OrthoDB" id="7785529at2759"/>
<keyword evidence="5" id="KW-1185">Reference proteome</keyword>
<keyword evidence="2" id="KW-0716">Sensory transduction</keyword>
<dbReference type="PANTHER" id="PTHR11188:SF176">
    <property type="entry name" value="ARRESTIN DOMAIN-CONTAINING PROTEIN 1"/>
    <property type="match status" value="1"/>
</dbReference>
<feature type="domain" description="Arrestin C-terminal-like" evidence="3">
    <location>
        <begin position="151"/>
        <end position="283"/>
    </location>
</feature>
<evidence type="ECO:0000313" key="5">
    <source>
        <dbReference type="Proteomes" id="UP000594454"/>
    </source>
</evidence>
<name>A0A7R8V5T2_HERIL</name>
<proteinExistence type="inferred from homology"/>
<dbReference type="EMBL" id="LR899014">
    <property type="protein sequence ID" value="CAD7093278.1"/>
    <property type="molecule type" value="Genomic_DNA"/>
</dbReference>
<dbReference type="InterPro" id="IPR014756">
    <property type="entry name" value="Ig_E-set"/>
</dbReference>
<evidence type="ECO:0000259" key="3">
    <source>
        <dbReference type="SMART" id="SM01017"/>
    </source>
</evidence>
<dbReference type="PANTHER" id="PTHR11188">
    <property type="entry name" value="ARRESTIN DOMAIN CONTAINING PROTEIN"/>
    <property type="match status" value="1"/>
</dbReference>
<dbReference type="Pfam" id="PF00339">
    <property type="entry name" value="Arrestin_N"/>
    <property type="match status" value="1"/>
</dbReference>
<protein>
    <recommendedName>
        <fullName evidence="3">Arrestin C-terminal-like domain-containing protein</fullName>
    </recommendedName>
</protein>
<evidence type="ECO:0000256" key="2">
    <source>
        <dbReference type="ARBA" id="ARBA00022606"/>
    </source>
</evidence>
<dbReference type="Proteomes" id="UP000594454">
    <property type="component" value="Chromosome 6"/>
</dbReference>
<gene>
    <name evidence="4" type="ORF">HERILL_LOCUS15567</name>
</gene>